<keyword evidence="2" id="KW-1185">Reference proteome</keyword>
<organism evidence="1 2">
    <name type="scientific">Acinetobacter celticus</name>
    <dbReference type="NCBI Taxonomy" id="1891224"/>
    <lineage>
        <taxon>Bacteria</taxon>
        <taxon>Pseudomonadati</taxon>
        <taxon>Pseudomonadota</taxon>
        <taxon>Gammaproteobacteria</taxon>
        <taxon>Moraxellales</taxon>
        <taxon>Moraxellaceae</taxon>
        <taxon>Acinetobacter</taxon>
    </lineage>
</organism>
<dbReference type="AlphaFoldDB" id="A0A1C3CZH3"/>
<evidence type="ECO:0000313" key="1">
    <source>
        <dbReference type="EMBL" id="ODA14196.1"/>
    </source>
</evidence>
<evidence type="ECO:0000313" key="2">
    <source>
        <dbReference type="Proteomes" id="UP000186553"/>
    </source>
</evidence>
<dbReference type="RefSeq" id="WP_068886008.1">
    <property type="nucleotide sequence ID" value="NZ_CBCRUU010000013.1"/>
</dbReference>
<comment type="caution">
    <text evidence="1">The sequence shown here is derived from an EMBL/GenBank/DDBJ whole genome shotgun (WGS) entry which is preliminary data.</text>
</comment>
<accession>A0A1C3CZH3</accession>
<dbReference type="STRING" id="1891224.BBP83_14020"/>
<reference evidence="1 2" key="1">
    <citation type="submission" date="2016-07" db="EMBL/GenBank/DDBJ databases">
        <title>Acinetobacter sp. ANC 4603.</title>
        <authorList>
            <person name="Radolfova-Krizova L."/>
            <person name="Nemec A."/>
        </authorList>
    </citation>
    <scope>NUCLEOTIDE SEQUENCE [LARGE SCALE GENOMIC DNA]</scope>
    <source>
        <strain evidence="1 2">ANC 4603</strain>
    </source>
</reference>
<dbReference type="PROSITE" id="PS51257">
    <property type="entry name" value="PROKAR_LIPOPROTEIN"/>
    <property type="match status" value="1"/>
</dbReference>
<sequence>MIKFIVDEQVSINGGYLMHNASLGCEDMPKFDEQILIGYFANFELAYKRVRMNWPKEKVDACSKCCSV</sequence>
<protein>
    <submittedName>
        <fullName evidence="1">Uncharacterized protein</fullName>
    </submittedName>
</protein>
<dbReference type="Proteomes" id="UP000186553">
    <property type="component" value="Unassembled WGS sequence"/>
</dbReference>
<proteinExistence type="predicted"/>
<dbReference type="EMBL" id="MBDL01000002">
    <property type="protein sequence ID" value="ODA14196.1"/>
    <property type="molecule type" value="Genomic_DNA"/>
</dbReference>
<gene>
    <name evidence="1" type="ORF">BBP83_14020</name>
</gene>
<name>A0A1C3CZH3_9GAMM</name>
<dbReference type="OrthoDB" id="47198at2"/>